<protein>
    <submittedName>
        <fullName evidence="3">Gp33</fullName>
    </submittedName>
</protein>
<keyword evidence="4" id="KW-1185">Reference proteome</keyword>
<feature type="compositionally biased region" description="Acidic residues" evidence="1">
    <location>
        <begin position="149"/>
        <end position="164"/>
    </location>
</feature>
<dbReference type="AlphaFoldDB" id="W7BFM3"/>
<dbReference type="Proteomes" id="UP000019253">
    <property type="component" value="Unassembled WGS sequence"/>
</dbReference>
<evidence type="ECO:0000256" key="1">
    <source>
        <dbReference type="SAM" id="MobiDB-lite"/>
    </source>
</evidence>
<evidence type="ECO:0000313" key="3">
    <source>
        <dbReference type="EMBL" id="EUJ24717.1"/>
    </source>
</evidence>
<dbReference type="OrthoDB" id="1453884at1239"/>
<reference evidence="3 4" key="1">
    <citation type="journal article" date="2014" name="Int. J. Syst. Evol. Microbiol.">
        <title>Listeria floridensis sp. nov., Listeria aquatica sp. nov., Listeria cornellensis sp. nov., Listeria riparia sp. nov. and Listeria grandensis sp. nov., from agricultural and natural environments.</title>
        <authorList>
            <person name="den Bakker H.C."/>
            <person name="Warchocki S."/>
            <person name="Wright E.M."/>
            <person name="Allred A.F."/>
            <person name="Ahlstrom C."/>
            <person name="Manuel C.S."/>
            <person name="Stasiewicz M.J."/>
            <person name="Burrell A."/>
            <person name="Roof S."/>
            <person name="Strawn L."/>
            <person name="Fortes E.D."/>
            <person name="Nightingale K.K."/>
            <person name="Kephart D."/>
            <person name="Wiedmann M."/>
        </authorList>
    </citation>
    <scope>NUCLEOTIDE SEQUENCE [LARGE SCALE GENOMIC DNA]</scope>
    <source>
        <strain evidence="4">FSL F6-971</strain>
    </source>
</reference>
<dbReference type="RefSeq" id="WP_036064708.1">
    <property type="nucleotide sequence ID" value="NZ_AODD01000002.1"/>
</dbReference>
<sequence>MFNSILFFLSVVSVVVFACMSFKKKYRSRNLVYLASSILAVYLFWLIGASITSFAGYAFWFFGAAASTLFLLSQLEIIKFKKISSFTINFFAILLSFSFFFSALSYTERPETDNSASSEASEEDADDSYTDDTSTSDTVEDYSAPEQSSEPEPDEPSSEDDLSPELDTSFQKLISGSSDLLSNIEKFDGSWDHVRVTVNPDLTYEDEAVKQKVADTYGPEIRSRIMGYMNMDGDTIFITFSYPNQETMAESSMLDVKTYKVKDN</sequence>
<keyword evidence="2" id="KW-1133">Transmembrane helix</keyword>
<dbReference type="EMBL" id="AODD01000002">
    <property type="protein sequence ID" value="EUJ24717.1"/>
    <property type="molecule type" value="Genomic_DNA"/>
</dbReference>
<keyword evidence="2" id="KW-0472">Membrane</keyword>
<accession>W7BFM3</accession>
<organism evidence="3 4">
    <name type="scientific">Listeria grandensis FSL F6-0971</name>
    <dbReference type="NCBI Taxonomy" id="1265819"/>
    <lineage>
        <taxon>Bacteria</taxon>
        <taxon>Bacillati</taxon>
        <taxon>Bacillota</taxon>
        <taxon>Bacilli</taxon>
        <taxon>Bacillales</taxon>
        <taxon>Listeriaceae</taxon>
        <taxon>Listeria</taxon>
    </lineage>
</organism>
<feature type="transmembrane region" description="Helical" evidence="2">
    <location>
        <begin position="57"/>
        <end position="75"/>
    </location>
</feature>
<name>W7BFM3_9LIST</name>
<dbReference type="STRING" id="1265819.PGRAN_02440"/>
<comment type="caution">
    <text evidence="3">The sequence shown here is derived from an EMBL/GenBank/DDBJ whole genome shotgun (WGS) entry which is preliminary data.</text>
</comment>
<proteinExistence type="predicted"/>
<evidence type="ECO:0000313" key="4">
    <source>
        <dbReference type="Proteomes" id="UP000019253"/>
    </source>
</evidence>
<feature type="transmembrane region" description="Helical" evidence="2">
    <location>
        <begin position="6"/>
        <end position="22"/>
    </location>
</feature>
<evidence type="ECO:0000256" key="2">
    <source>
        <dbReference type="SAM" id="Phobius"/>
    </source>
</evidence>
<feature type="transmembrane region" description="Helical" evidence="2">
    <location>
        <begin position="31"/>
        <end position="51"/>
    </location>
</feature>
<feature type="transmembrane region" description="Helical" evidence="2">
    <location>
        <begin position="87"/>
        <end position="106"/>
    </location>
</feature>
<feature type="compositionally biased region" description="Acidic residues" evidence="1">
    <location>
        <begin position="120"/>
        <end position="130"/>
    </location>
</feature>
<dbReference type="PATRIC" id="fig|1265819.5.peg.486"/>
<gene>
    <name evidence="3" type="ORF">PGRAN_02440</name>
</gene>
<feature type="region of interest" description="Disordered" evidence="1">
    <location>
        <begin position="111"/>
        <end position="165"/>
    </location>
</feature>
<keyword evidence="2" id="KW-0812">Transmembrane</keyword>